<organism evidence="1 2">
    <name type="scientific">Streptomyces diastatochromogenes</name>
    <dbReference type="NCBI Taxonomy" id="42236"/>
    <lineage>
        <taxon>Bacteria</taxon>
        <taxon>Bacillati</taxon>
        <taxon>Actinomycetota</taxon>
        <taxon>Actinomycetes</taxon>
        <taxon>Kitasatosporales</taxon>
        <taxon>Streptomycetaceae</taxon>
        <taxon>Streptomyces</taxon>
    </lineage>
</organism>
<sequence>MSDHLSSLRAMQDPVIDLTDLYFFPVPDVPGRLAVVLNLFPGAQPGAAFSDAVLYRMRLAPAHIGTDAVVRARGEDAIAFDVTFTDIEPDTGDQGGALSYGADRTVAFRTGEKGAVRGPEVSVFAGLRRDPFFMDVQSEIRTRATRRLAFTAPGVDAVAGQNVLSIVLELDADAVLGTARSALWAAVGESLSQGVPTARFERIGRPEAKNVLLSVNGNDTVNASVDLRDLYNLDDPFDVPPGSAASYRARLDANLAMFDQLDDAVAWPFTDDHHHPLTEPLLHDHLVLDTTKPFGDHGYLDIERGALTGQPHETCGGRWLNEDVIDLLYSVIVGGWHGTPVSDGVDSAVIPATRAFPYLAQANPDPPVLDAGAILAPSP</sequence>
<evidence type="ECO:0000313" key="1">
    <source>
        <dbReference type="EMBL" id="OXY85390.1"/>
    </source>
</evidence>
<dbReference type="AlphaFoldDB" id="A0A233RPS6"/>
<dbReference type="EMBL" id="MCGQ01000128">
    <property type="protein sequence ID" value="OXY85390.1"/>
    <property type="molecule type" value="Genomic_DNA"/>
</dbReference>
<evidence type="ECO:0000313" key="2">
    <source>
        <dbReference type="Proteomes" id="UP000215483"/>
    </source>
</evidence>
<reference evidence="1 2" key="1">
    <citation type="submission" date="2016-07" db="EMBL/GenBank/DDBJ databases">
        <title>Draft genome of Streptomyces diastatochromogenes.</title>
        <authorList>
            <person name="Podduturi R."/>
            <person name="Lukassen M.B."/>
            <person name="Clausen N."/>
            <person name="Nielsen J.L."/>
            <person name="Jorgensen N.O."/>
        </authorList>
    </citation>
    <scope>NUCLEOTIDE SEQUENCE [LARGE SCALE GENOMIC DNA]</scope>
    <source>
        <strain evidence="1 2">DSM 40608</strain>
    </source>
</reference>
<proteinExistence type="predicted"/>
<dbReference type="OrthoDB" id="9791748at2"/>
<dbReference type="Pfam" id="PF14224">
    <property type="entry name" value="DUF4331"/>
    <property type="match status" value="2"/>
</dbReference>
<accession>A0A233RPS6</accession>
<protein>
    <recommendedName>
        <fullName evidence="3">DUF4331 domain-containing protein</fullName>
    </recommendedName>
</protein>
<dbReference type="InterPro" id="IPR025566">
    <property type="entry name" value="DUF4331"/>
</dbReference>
<comment type="caution">
    <text evidence="1">The sequence shown here is derived from an EMBL/GenBank/DDBJ whole genome shotgun (WGS) entry which is preliminary data.</text>
</comment>
<name>A0A233RPS6_STRDA</name>
<dbReference type="RefSeq" id="WP_094222918.1">
    <property type="nucleotide sequence ID" value="NZ_MCGQ01000128.1"/>
</dbReference>
<gene>
    <name evidence="1" type="ORF">BEK98_45790</name>
</gene>
<keyword evidence="2" id="KW-1185">Reference proteome</keyword>
<dbReference type="Proteomes" id="UP000215483">
    <property type="component" value="Unassembled WGS sequence"/>
</dbReference>
<evidence type="ECO:0008006" key="3">
    <source>
        <dbReference type="Google" id="ProtNLM"/>
    </source>
</evidence>